<organism evidence="2 4">
    <name type="scientific">Pseudomonas aylmerensis</name>
    <dbReference type="NCBI Taxonomy" id="1869229"/>
    <lineage>
        <taxon>Bacteria</taxon>
        <taxon>Pseudomonadati</taxon>
        <taxon>Pseudomonadota</taxon>
        <taxon>Gammaproteobacteria</taxon>
        <taxon>Pseudomonadales</taxon>
        <taxon>Pseudomonadaceae</taxon>
        <taxon>Pseudomonas</taxon>
    </lineage>
</organism>
<evidence type="ECO:0000313" key="4">
    <source>
        <dbReference type="Proteomes" id="UP000240571"/>
    </source>
</evidence>
<keyword evidence="3" id="KW-1185">Reference proteome</keyword>
<accession>A0A2T4G1R9</accession>
<name>A0A2T4G1R9_9PSED</name>
<evidence type="ECO:0000313" key="2">
    <source>
        <dbReference type="EMBL" id="PTC29618.1"/>
    </source>
</evidence>
<dbReference type="EMBL" id="PYWW01000026">
    <property type="protein sequence ID" value="PTC29618.1"/>
    <property type="molecule type" value="Genomic_DNA"/>
</dbReference>
<reference evidence="2 4" key="2">
    <citation type="submission" date="2018-03" db="EMBL/GenBank/DDBJ databases">
        <title>Diversity of bacteria associated with corn roots inoculated with woodland soils in Canada, and Description of Pseudomonas aylmerense sp. nov.</title>
        <authorList>
            <person name="Tambong J.T."/>
            <person name="Xu R."/>
            <person name="Tchagang C."/>
        </authorList>
    </citation>
    <scope>NUCLEOTIDE SEQUENCE [LARGE SCALE GENOMIC DNA]</scope>
    <source>
        <strain evidence="2 4">S1E44</strain>
    </source>
</reference>
<sequence>MNESRQQQILAGQSSIAQKVFGYVPIQTSWSVPAIHAATQAAKATGAAAPAIRRALGELKDAGLIREPVPGKFQRDAATPKLRKDQAVTQVAKQTVVSIKKPEGALDVLAALSGEVVSLSDEFSKRMKALAGRIEEVALSVEAERESNAEAIVKAKRLQEALREFA</sequence>
<dbReference type="RefSeq" id="WP_065908196.1">
    <property type="nucleotide sequence ID" value="NZ_MAUE01000041.1"/>
</dbReference>
<dbReference type="Proteomes" id="UP000240571">
    <property type="component" value="Unassembled WGS sequence"/>
</dbReference>
<dbReference type="EMBL" id="MAUE01000041">
    <property type="protein sequence ID" value="OCW20900.1"/>
    <property type="molecule type" value="Genomic_DNA"/>
</dbReference>
<comment type="caution">
    <text evidence="2">The sequence shown here is derived from an EMBL/GenBank/DDBJ whole genome shotgun (WGS) entry which is preliminary data.</text>
</comment>
<dbReference type="AlphaFoldDB" id="A0A2T4G1R9"/>
<dbReference type="OrthoDB" id="7027771at2"/>
<dbReference type="Proteomes" id="UP000095081">
    <property type="component" value="Unassembled WGS sequence"/>
</dbReference>
<reference evidence="1 3" key="1">
    <citation type="submission" date="2016-06" db="EMBL/GenBank/DDBJ databases">
        <title>Draft genome sequence of Pseudomonas sp. S1E40, a novel strain antagonistic activity to fungal plant pathogen.</title>
        <authorList>
            <person name="Tambong J.T."/>
            <person name="Tchagang C."/>
            <person name="Xu R."/>
        </authorList>
    </citation>
    <scope>NUCLEOTIDE SEQUENCE [LARGE SCALE GENOMIC DNA]</scope>
    <source>
        <strain evidence="1 3">S1E40</strain>
    </source>
</reference>
<evidence type="ECO:0000313" key="3">
    <source>
        <dbReference type="Proteomes" id="UP000095081"/>
    </source>
</evidence>
<evidence type="ECO:0000313" key="1">
    <source>
        <dbReference type="EMBL" id="OCW20900.1"/>
    </source>
</evidence>
<gene>
    <name evidence="1" type="ORF">BBG20_25000</name>
    <name evidence="2" type="ORF">C9382_11935</name>
</gene>
<protein>
    <submittedName>
        <fullName evidence="2">Uncharacterized protein</fullName>
    </submittedName>
</protein>
<proteinExistence type="predicted"/>